<keyword evidence="3" id="KW-0813">Transport</keyword>
<dbReference type="EMBL" id="CP114058">
    <property type="protein sequence ID" value="WAT02325.1"/>
    <property type="molecule type" value="Genomic_DNA"/>
</dbReference>
<keyword evidence="7" id="KW-1185">Reference proteome</keyword>
<dbReference type="SUPFAM" id="SSF53850">
    <property type="entry name" value="Periplasmic binding protein-like II"/>
    <property type="match status" value="1"/>
</dbReference>
<comment type="similarity">
    <text evidence="2">Belongs to the bacterial solute-binding protein 1 family.</text>
</comment>
<evidence type="ECO:0000256" key="2">
    <source>
        <dbReference type="ARBA" id="ARBA00008520"/>
    </source>
</evidence>
<gene>
    <name evidence="6" type="ORF">O1V66_06840</name>
</gene>
<evidence type="ECO:0000256" key="4">
    <source>
        <dbReference type="ARBA" id="ARBA00022729"/>
    </source>
</evidence>
<evidence type="ECO:0000313" key="6">
    <source>
        <dbReference type="EMBL" id="WAT02325.1"/>
    </source>
</evidence>
<evidence type="ECO:0000313" key="7">
    <source>
        <dbReference type="Proteomes" id="UP001164712"/>
    </source>
</evidence>
<dbReference type="InterPro" id="IPR006059">
    <property type="entry name" value="SBP"/>
</dbReference>
<proteinExistence type="inferred from homology"/>
<organism evidence="6 7">
    <name type="scientific">Rouxiella chamberiensis</name>
    <dbReference type="NCBI Taxonomy" id="1513468"/>
    <lineage>
        <taxon>Bacteria</taxon>
        <taxon>Pseudomonadati</taxon>
        <taxon>Pseudomonadota</taxon>
        <taxon>Gammaproteobacteria</taxon>
        <taxon>Enterobacterales</taxon>
        <taxon>Yersiniaceae</taxon>
        <taxon>Rouxiella</taxon>
    </lineage>
</organism>
<evidence type="ECO:0000256" key="1">
    <source>
        <dbReference type="ARBA" id="ARBA00004418"/>
    </source>
</evidence>
<keyword evidence="4 5" id="KW-0732">Signal</keyword>
<comment type="subcellular location">
    <subcellularLocation>
        <location evidence="1">Periplasm</location>
    </subcellularLocation>
</comment>
<dbReference type="PANTHER" id="PTHR43649:SF34">
    <property type="entry name" value="ABC TRANSPORTER PERIPLASMIC-BINDING PROTEIN YCJN-RELATED"/>
    <property type="match status" value="1"/>
</dbReference>
<dbReference type="RefSeq" id="WP_045047888.1">
    <property type="nucleotide sequence ID" value="NZ_CP114058.1"/>
</dbReference>
<reference evidence="6" key="1">
    <citation type="submission" date="2022-12" db="EMBL/GenBank/DDBJ databases">
        <title>Complete genome sequence of an Australian strain of Rouxiella badensis DAR84756 and resolution of the R. badensis DSM100043 and R. chamberiensis DSM28324 genomes.</title>
        <authorList>
            <person name="Paul S."/>
            <person name="Anderson P.J."/>
            <person name="Maynard G."/>
            <person name="Dyall-Smith M."/>
            <person name="Kudinha T."/>
        </authorList>
    </citation>
    <scope>NUCLEOTIDE SEQUENCE</scope>
    <source>
        <strain evidence="6">DSM 28324</strain>
    </source>
</reference>
<dbReference type="Proteomes" id="UP001164712">
    <property type="component" value="Chromosome"/>
</dbReference>
<dbReference type="Gene3D" id="3.40.190.10">
    <property type="entry name" value="Periplasmic binding protein-like II"/>
    <property type="match status" value="2"/>
</dbReference>
<dbReference type="InterPro" id="IPR050490">
    <property type="entry name" value="Bact_solute-bd_prot1"/>
</dbReference>
<name>A0ABY7HSI8_9GAMM</name>
<evidence type="ECO:0000256" key="5">
    <source>
        <dbReference type="SAM" id="SignalP"/>
    </source>
</evidence>
<feature type="chain" id="PRO_5045465740" evidence="5">
    <location>
        <begin position="27"/>
        <end position="415"/>
    </location>
</feature>
<dbReference type="PANTHER" id="PTHR43649">
    <property type="entry name" value="ARABINOSE-BINDING PROTEIN-RELATED"/>
    <property type="match status" value="1"/>
</dbReference>
<dbReference type="Pfam" id="PF01547">
    <property type="entry name" value="SBP_bac_1"/>
    <property type="match status" value="1"/>
</dbReference>
<evidence type="ECO:0000256" key="3">
    <source>
        <dbReference type="ARBA" id="ARBA00022448"/>
    </source>
</evidence>
<accession>A0ABY7HSI8</accession>
<protein>
    <submittedName>
        <fullName evidence="6">Extracellular solute-binding protein</fullName>
    </submittedName>
</protein>
<sequence>MITRLRPASLCVLSALALGFSANTLAETTLSALFMTQAAYSENDIRAMTADFTKAHPDIKVNLEFVPYEALHDKIVAARGAGAKGYDVVLFDAIWPAEFTKYGLLQDVTSRINKDQAGKIFDGAISTVTYQDKRWGMPWILDTKYLYYNKAMLAKAGITAPPTTWQELAQQAEILKEKNVVKYPLVWSWSQSEALICDYTTLVSAFKGDFYQDGKLNFTNPGAMKAINYMKDSLDKGLTNPNSREYLEEDVRKSFSNGDAAFALNWTYMYNMANDPKQSKVAGDVGVVPAPGEAAGQASGVNGSMGLGIARASVHPDQAWEYISYMTSQPVQDKYAKLSLPIWKSSYDDPAVQKGQEALIAAAKSSLNVMLSRPVTPSYSQLSTLLQQSVQSVLQGKAPAADAMAAATQSADRLR</sequence>
<feature type="signal peptide" evidence="5">
    <location>
        <begin position="1"/>
        <end position="26"/>
    </location>
</feature>